<dbReference type="Pfam" id="PF07696">
    <property type="entry name" value="7TMR-DISMED2"/>
    <property type="match status" value="1"/>
</dbReference>
<protein>
    <recommendedName>
        <fullName evidence="3">histidine kinase</fullName>
        <ecNumber evidence="3">2.7.13.3</ecNumber>
    </recommendedName>
</protein>
<dbReference type="Proteomes" id="UP000680158">
    <property type="component" value="Unassembled WGS sequence"/>
</dbReference>
<keyword evidence="5" id="KW-0808">Transferase</keyword>
<dbReference type="SMART" id="SM00388">
    <property type="entry name" value="HisKA"/>
    <property type="match status" value="1"/>
</dbReference>
<gene>
    <name evidence="11" type="ORF">KDM92_08635</name>
</gene>
<dbReference type="Pfam" id="PF00512">
    <property type="entry name" value="HisKA"/>
    <property type="match status" value="1"/>
</dbReference>
<dbReference type="InterPro" id="IPR005467">
    <property type="entry name" value="His_kinase_dom"/>
</dbReference>
<feature type="transmembrane region" description="Helical" evidence="9">
    <location>
        <begin position="206"/>
        <end position="225"/>
    </location>
</feature>
<dbReference type="PANTHER" id="PTHR43711:SF1">
    <property type="entry name" value="HISTIDINE KINASE 1"/>
    <property type="match status" value="1"/>
</dbReference>
<reference evidence="11 12" key="1">
    <citation type="submission" date="2021-04" db="EMBL/GenBank/DDBJ databases">
        <title>novel species isolated from subtropical streams in China.</title>
        <authorList>
            <person name="Lu H."/>
        </authorList>
    </citation>
    <scope>NUCLEOTIDE SEQUENCE [LARGE SCALE GENOMIC DNA]</scope>
    <source>
        <strain evidence="11 12">BYS107W</strain>
    </source>
</reference>
<dbReference type="InterPro" id="IPR003661">
    <property type="entry name" value="HisK_dim/P_dom"/>
</dbReference>
<keyword evidence="9" id="KW-1133">Transmembrane helix</keyword>
<dbReference type="SMART" id="SM00387">
    <property type="entry name" value="HATPase_c"/>
    <property type="match status" value="1"/>
</dbReference>
<dbReference type="Gene3D" id="1.10.287.130">
    <property type="match status" value="1"/>
</dbReference>
<evidence type="ECO:0000256" key="6">
    <source>
        <dbReference type="ARBA" id="ARBA00022777"/>
    </source>
</evidence>
<keyword evidence="8" id="KW-0175">Coiled coil</keyword>
<dbReference type="PANTHER" id="PTHR43711">
    <property type="entry name" value="TWO-COMPONENT HISTIDINE KINASE"/>
    <property type="match status" value="1"/>
</dbReference>
<keyword evidence="9" id="KW-0472">Membrane</keyword>
<dbReference type="PROSITE" id="PS50109">
    <property type="entry name" value="HIS_KIN"/>
    <property type="match status" value="1"/>
</dbReference>
<evidence type="ECO:0000256" key="4">
    <source>
        <dbReference type="ARBA" id="ARBA00022553"/>
    </source>
</evidence>
<evidence type="ECO:0000259" key="10">
    <source>
        <dbReference type="PROSITE" id="PS50109"/>
    </source>
</evidence>
<comment type="catalytic activity">
    <reaction evidence="1">
        <text>ATP + protein L-histidine = ADP + protein N-phospho-L-histidine.</text>
        <dbReference type="EC" id="2.7.13.3"/>
    </reaction>
</comment>
<dbReference type="AlphaFoldDB" id="A0A941I3P6"/>
<dbReference type="CDD" id="cd00075">
    <property type="entry name" value="HATPase"/>
    <property type="match status" value="1"/>
</dbReference>
<dbReference type="InterPro" id="IPR050736">
    <property type="entry name" value="Sensor_HK_Regulatory"/>
</dbReference>
<accession>A0A941I3P6</accession>
<dbReference type="Gene3D" id="3.30.565.10">
    <property type="entry name" value="Histidine kinase-like ATPase, C-terminal domain"/>
    <property type="match status" value="1"/>
</dbReference>
<keyword evidence="12" id="KW-1185">Reference proteome</keyword>
<dbReference type="InterPro" id="IPR003594">
    <property type="entry name" value="HATPase_dom"/>
</dbReference>
<dbReference type="InterPro" id="IPR036097">
    <property type="entry name" value="HisK_dim/P_sf"/>
</dbReference>
<feature type="domain" description="Histidine kinase" evidence="10">
    <location>
        <begin position="461"/>
        <end position="687"/>
    </location>
</feature>
<dbReference type="GO" id="GO:0005886">
    <property type="term" value="C:plasma membrane"/>
    <property type="evidence" value="ECO:0007669"/>
    <property type="project" value="UniProtKB-SubCell"/>
</dbReference>
<dbReference type="RefSeq" id="WP_212683956.1">
    <property type="nucleotide sequence ID" value="NZ_JAGSPM010000004.1"/>
</dbReference>
<feature type="transmembrane region" description="Helical" evidence="9">
    <location>
        <begin position="232"/>
        <end position="253"/>
    </location>
</feature>
<keyword evidence="4" id="KW-0597">Phosphoprotein</keyword>
<dbReference type="InterPro" id="IPR004358">
    <property type="entry name" value="Sig_transdc_His_kin-like_C"/>
</dbReference>
<dbReference type="InterPro" id="IPR011623">
    <property type="entry name" value="7TMR_DISM_rcpt_extracell_dom1"/>
</dbReference>
<proteinExistence type="predicted"/>
<comment type="subcellular location">
    <subcellularLocation>
        <location evidence="2">Cell inner membrane</location>
        <topology evidence="2">Multi-pass membrane protein</topology>
    </subcellularLocation>
</comment>
<feature type="transmembrane region" description="Helical" evidence="9">
    <location>
        <begin position="298"/>
        <end position="317"/>
    </location>
</feature>
<dbReference type="EC" id="2.7.13.3" evidence="3"/>
<dbReference type="PRINTS" id="PR00344">
    <property type="entry name" value="BCTRLSENSOR"/>
</dbReference>
<organism evidence="11 12">
    <name type="scientific">Undibacterium baiyunense</name>
    <dbReference type="NCBI Taxonomy" id="2828731"/>
    <lineage>
        <taxon>Bacteria</taxon>
        <taxon>Pseudomonadati</taxon>
        <taxon>Pseudomonadota</taxon>
        <taxon>Betaproteobacteria</taxon>
        <taxon>Burkholderiales</taxon>
        <taxon>Oxalobacteraceae</taxon>
        <taxon>Undibacterium</taxon>
    </lineage>
</organism>
<feature type="transmembrane region" description="Helical" evidence="9">
    <location>
        <begin position="265"/>
        <end position="286"/>
    </location>
</feature>
<dbReference type="EMBL" id="JAGSPM010000004">
    <property type="protein sequence ID" value="MBR7746646.1"/>
    <property type="molecule type" value="Genomic_DNA"/>
</dbReference>
<sequence>MHKVIKLLLVVLCWQLFDCSIGRATAKVLALQSSTSAVNLKSHWQVLEDKSGALTIDDILRLDQADSSQTERIPKNVNGFKLLNGNLSASYTRSVFWLKLDLQRQDPAASTEWWMEVTPNMLDDVRAYHVKNQNIISTHRSGDHTRFVDGETRHRLAVYRLAIADTEKHSIYIRIQTSSALYFSAHLYTPQAFAETSNFQSSLMGVFYGIMLAMIAYNLILMFGYRDNANGFYLLLSALTLLVGFNNNGHLALYFEPDNIWVVELIQSLAVPSLLLFYSLFISSFLQLPKIMPNIAKGFRILQIFAVLIMIAVLAGYNSYVAATAQILAFIQMIVVIPIGMLIGWRGYRPGYIVVAATTAWVAGGLLVILRNLGVIESSWLSEYGFQIGAAIEIILLALAQADRINIIKNENALAQAQLLSISQKAEQELESKIQQRTKEMAELIERLEKLDKQKNEFLGIAAHDLKNPLTGIIGLSDLMRKLEPSITPEQRYSYLERISRSGNRMMHIITNLLDVNAMESGNTKLEKNAINIVELCHQVLIQYEHNLRAKELQYQLNFSDTEYASNPPSLMVSVDQNACFQVLDNLISNAIKYSPIGKLITVQLSRHEEFAQICIQDQGQGLTAEDQQRLFERFSKLSSVPTAGEHSTGLGLSIVKKLTEAMGGTVSCESEFGNGCCFIVELPLAQTRDSKD</sequence>
<dbReference type="Pfam" id="PF02518">
    <property type="entry name" value="HATPase_c"/>
    <property type="match status" value="1"/>
</dbReference>
<evidence type="ECO:0000256" key="5">
    <source>
        <dbReference type="ARBA" id="ARBA00022679"/>
    </source>
</evidence>
<dbReference type="InterPro" id="IPR011622">
    <property type="entry name" value="7TMR_DISM_rcpt_extracell_dom2"/>
</dbReference>
<evidence type="ECO:0000256" key="8">
    <source>
        <dbReference type="SAM" id="Coils"/>
    </source>
</evidence>
<dbReference type="Gene3D" id="2.60.40.2380">
    <property type="match status" value="1"/>
</dbReference>
<evidence type="ECO:0000313" key="12">
    <source>
        <dbReference type="Proteomes" id="UP000680158"/>
    </source>
</evidence>
<comment type="caution">
    <text evidence="11">The sequence shown here is derived from an EMBL/GenBank/DDBJ whole genome shotgun (WGS) entry which is preliminary data.</text>
</comment>
<dbReference type="Pfam" id="PF07695">
    <property type="entry name" value="7TMR-DISM_7TM"/>
    <property type="match status" value="1"/>
</dbReference>
<dbReference type="SUPFAM" id="SSF47384">
    <property type="entry name" value="Homodimeric domain of signal transducing histidine kinase"/>
    <property type="match status" value="1"/>
</dbReference>
<keyword evidence="6 11" id="KW-0418">Kinase</keyword>
<name>A0A941I3P6_9BURK</name>
<evidence type="ECO:0000256" key="3">
    <source>
        <dbReference type="ARBA" id="ARBA00012438"/>
    </source>
</evidence>
<evidence type="ECO:0000313" key="11">
    <source>
        <dbReference type="EMBL" id="MBR7746646.1"/>
    </source>
</evidence>
<dbReference type="FunFam" id="3.30.565.10:FF:000006">
    <property type="entry name" value="Sensor histidine kinase WalK"/>
    <property type="match status" value="1"/>
</dbReference>
<dbReference type="CDD" id="cd00082">
    <property type="entry name" value="HisKA"/>
    <property type="match status" value="1"/>
</dbReference>
<evidence type="ECO:0000256" key="9">
    <source>
        <dbReference type="SAM" id="Phobius"/>
    </source>
</evidence>
<dbReference type="SUPFAM" id="SSF55874">
    <property type="entry name" value="ATPase domain of HSP90 chaperone/DNA topoisomerase II/histidine kinase"/>
    <property type="match status" value="1"/>
</dbReference>
<evidence type="ECO:0000256" key="1">
    <source>
        <dbReference type="ARBA" id="ARBA00000085"/>
    </source>
</evidence>
<dbReference type="GO" id="GO:0000155">
    <property type="term" value="F:phosphorelay sensor kinase activity"/>
    <property type="evidence" value="ECO:0007669"/>
    <property type="project" value="InterPro"/>
</dbReference>
<keyword evidence="7" id="KW-0902">Two-component regulatory system</keyword>
<evidence type="ECO:0000256" key="7">
    <source>
        <dbReference type="ARBA" id="ARBA00023012"/>
    </source>
</evidence>
<evidence type="ECO:0000256" key="2">
    <source>
        <dbReference type="ARBA" id="ARBA00004429"/>
    </source>
</evidence>
<feature type="transmembrane region" description="Helical" evidence="9">
    <location>
        <begin position="352"/>
        <end position="372"/>
    </location>
</feature>
<feature type="transmembrane region" description="Helical" evidence="9">
    <location>
        <begin position="323"/>
        <end position="345"/>
    </location>
</feature>
<keyword evidence="9" id="KW-0812">Transmembrane</keyword>
<feature type="coiled-coil region" evidence="8">
    <location>
        <begin position="423"/>
        <end position="461"/>
    </location>
</feature>
<dbReference type="InterPro" id="IPR036890">
    <property type="entry name" value="HATPase_C_sf"/>
</dbReference>